<dbReference type="Pfam" id="PF00106">
    <property type="entry name" value="adh_short"/>
    <property type="match status" value="1"/>
</dbReference>
<dbReference type="EMBL" id="JAJISD010000011">
    <property type="protein sequence ID" value="MCC8431709.1"/>
    <property type="molecule type" value="Genomic_DNA"/>
</dbReference>
<evidence type="ECO:0000313" key="3">
    <source>
        <dbReference type="EMBL" id="MCC8431709.1"/>
    </source>
</evidence>
<organism evidence="3 4">
    <name type="scientific">Reyranella aquatilis</name>
    <dbReference type="NCBI Taxonomy" id="2035356"/>
    <lineage>
        <taxon>Bacteria</taxon>
        <taxon>Pseudomonadati</taxon>
        <taxon>Pseudomonadota</taxon>
        <taxon>Alphaproteobacteria</taxon>
        <taxon>Hyphomicrobiales</taxon>
        <taxon>Reyranellaceae</taxon>
        <taxon>Reyranella</taxon>
    </lineage>
</organism>
<dbReference type="SUPFAM" id="SSF51735">
    <property type="entry name" value="NAD(P)-binding Rossmann-fold domains"/>
    <property type="match status" value="1"/>
</dbReference>
<dbReference type="PRINTS" id="PR00081">
    <property type="entry name" value="GDHRDH"/>
</dbReference>
<dbReference type="PANTHER" id="PTHR43669:SF6">
    <property type="entry name" value="DECAPRENYLPHOSPHORYL-2-KETO-BETA-D-ERYTHRO-PENTOSE REDUCTASE"/>
    <property type="match status" value="1"/>
</dbReference>
<sequence length="250" mass="26923">MDKKKRIVVIGATSAIAEHCCRLWVRQGPVELILVARNVALAERIAADLQARGGDVGVSVETMDFLSTKAIADAVARWTAQAPVDVALIAHGVLSQQQPCQDNISRARESLEVNGVSPVLFAEAFAGAMERAGKGTLALIGSVAGDRGRRANYVYGASKALMDRYAQGMQHRFAGTGVKIVLIKPGPTDTPMTAPYKAQGRKLASVESVAEGTVNAIERGTPVAYLPRKWQLIMFVVRNLPNFIFNRLNI</sequence>
<reference evidence="3 4" key="1">
    <citation type="submission" date="2021-11" db="EMBL/GenBank/DDBJ databases">
        <authorList>
            <person name="Lee D.-H."/>
            <person name="Kim S.-B."/>
        </authorList>
    </citation>
    <scope>NUCLEOTIDE SEQUENCE [LARGE SCALE GENOMIC DNA]</scope>
    <source>
        <strain evidence="3 4">KCTC 52223</strain>
    </source>
</reference>
<dbReference type="PANTHER" id="PTHR43669">
    <property type="entry name" value="5-KETO-D-GLUCONATE 5-REDUCTASE"/>
    <property type="match status" value="1"/>
</dbReference>
<evidence type="ECO:0000256" key="1">
    <source>
        <dbReference type="ARBA" id="ARBA00006484"/>
    </source>
</evidence>
<accession>A0ABS8L036</accession>
<comment type="caution">
    <text evidence="3">The sequence shown here is derived from an EMBL/GenBank/DDBJ whole genome shotgun (WGS) entry which is preliminary data.</text>
</comment>
<dbReference type="Proteomes" id="UP001198862">
    <property type="component" value="Unassembled WGS sequence"/>
</dbReference>
<evidence type="ECO:0000256" key="2">
    <source>
        <dbReference type="ARBA" id="ARBA00023002"/>
    </source>
</evidence>
<gene>
    <name evidence="3" type="ORF">LJ725_22260</name>
</gene>
<dbReference type="Gene3D" id="3.40.50.720">
    <property type="entry name" value="NAD(P)-binding Rossmann-like Domain"/>
    <property type="match status" value="1"/>
</dbReference>
<name>A0ABS8L036_9HYPH</name>
<protein>
    <submittedName>
        <fullName evidence="3">SDR family NAD(P)-dependent oxidoreductase</fullName>
    </submittedName>
</protein>
<proteinExistence type="inferred from homology"/>
<evidence type="ECO:0000313" key="4">
    <source>
        <dbReference type="Proteomes" id="UP001198862"/>
    </source>
</evidence>
<dbReference type="RefSeq" id="WP_230553138.1">
    <property type="nucleotide sequence ID" value="NZ_JAJISD010000011.1"/>
</dbReference>
<keyword evidence="4" id="KW-1185">Reference proteome</keyword>
<dbReference type="InterPro" id="IPR036291">
    <property type="entry name" value="NAD(P)-bd_dom_sf"/>
</dbReference>
<keyword evidence="2" id="KW-0560">Oxidoreductase</keyword>
<dbReference type="InterPro" id="IPR002347">
    <property type="entry name" value="SDR_fam"/>
</dbReference>
<comment type="similarity">
    <text evidence="1">Belongs to the short-chain dehydrogenases/reductases (SDR) family.</text>
</comment>